<keyword evidence="11" id="KW-1185">Reference proteome</keyword>
<dbReference type="EMBL" id="JBHTLD010000034">
    <property type="protein sequence ID" value="MFD1185734.1"/>
    <property type="molecule type" value="Genomic_DNA"/>
</dbReference>
<comment type="caution">
    <text evidence="10">The sequence shown here is derived from an EMBL/GenBank/DDBJ whole genome shotgun (WGS) entry which is preliminary data.</text>
</comment>
<comment type="similarity">
    <text evidence="8">Belongs to the MobA family.</text>
</comment>
<feature type="binding site" evidence="8">
    <location>
        <position position="98"/>
    </location>
    <ligand>
        <name>Mg(2+)</name>
        <dbReference type="ChEBI" id="CHEBI:18420"/>
    </ligand>
</feature>
<dbReference type="PANTHER" id="PTHR19136:SF81">
    <property type="entry name" value="MOLYBDENUM COFACTOR GUANYLYLTRANSFERASE"/>
    <property type="match status" value="1"/>
</dbReference>
<dbReference type="PANTHER" id="PTHR19136">
    <property type="entry name" value="MOLYBDENUM COFACTOR GUANYLYLTRANSFERASE"/>
    <property type="match status" value="1"/>
</dbReference>
<feature type="binding site" evidence="8">
    <location>
        <position position="24"/>
    </location>
    <ligand>
        <name>GTP</name>
        <dbReference type="ChEBI" id="CHEBI:37565"/>
    </ligand>
</feature>
<comment type="cofactor">
    <cofactor evidence="8">
        <name>Mg(2+)</name>
        <dbReference type="ChEBI" id="CHEBI:18420"/>
    </cofactor>
</comment>
<evidence type="ECO:0000313" key="11">
    <source>
        <dbReference type="Proteomes" id="UP001597094"/>
    </source>
</evidence>
<evidence type="ECO:0000256" key="7">
    <source>
        <dbReference type="ARBA" id="ARBA00023150"/>
    </source>
</evidence>
<keyword evidence="6 8" id="KW-0342">GTP-binding</keyword>
<comment type="function">
    <text evidence="8">Transfers a GMP moiety from GTP to Mo-molybdopterin (Mo-MPT) cofactor (Moco or molybdenum cofactor) to form Mo-molybdopterin guanine dinucleotide (Mo-MGD) cofactor.</text>
</comment>
<dbReference type="InterPro" id="IPR013482">
    <property type="entry name" value="Molybde_CF_guanTrfase"/>
</dbReference>
<accession>A0ABW3SLI6</accession>
<feature type="domain" description="MobA-like NTP transferase" evidence="9">
    <location>
        <begin position="9"/>
        <end position="163"/>
    </location>
</feature>
<keyword evidence="4 8" id="KW-0547">Nucleotide-binding</keyword>
<sequence>MADKAELYGLVLAGGKSTRMGTDKGLLDYKGMPHRDYLYQLLDNLCAKTFLGLRTEQQQETQEQPVIWDDEYYQGPFRSLLSAHKAYPDKAWLVVACDLPFLTDQAITKLIEARDAAKPATAYYNEESGFLEPLIAIWEPEALEQALLYAADGNRCPRKFLMSQDIKQLPVKQGQELVNANYPEDYEQAKEALS</sequence>
<evidence type="ECO:0000256" key="6">
    <source>
        <dbReference type="ARBA" id="ARBA00023134"/>
    </source>
</evidence>
<evidence type="ECO:0000256" key="5">
    <source>
        <dbReference type="ARBA" id="ARBA00022842"/>
    </source>
</evidence>
<dbReference type="InterPro" id="IPR025877">
    <property type="entry name" value="MobA-like_NTP_Trfase"/>
</dbReference>
<evidence type="ECO:0000259" key="9">
    <source>
        <dbReference type="Pfam" id="PF12804"/>
    </source>
</evidence>
<comment type="catalytic activity">
    <reaction evidence="8">
        <text>Mo-molybdopterin + GTP + H(+) = Mo-molybdopterin guanine dinucleotide + diphosphate</text>
        <dbReference type="Rhea" id="RHEA:34243"/>
        <dbReference type="ChEBI" id="CHEBI:15378"/>
        <dbReference type="ChEBI" id="CHEBI:33019"/>
        <dbReference type="ChEBI" id="CHEBI:37565"/>
        <dbReference type="ChEBI" id="CHEBI:71302"/>
        <dbReference type="ChEBI" id="CHEBI:71310"/>
        <dbReference type="EC" id="2.7.7.77"/>
    </reaction>
</comment>
<evidence type="ECO:0000313" key="10">
    <source>
        <dbReference type="EMBL" id="MFD1185734.1"/>
    </source>
</evidence>
<name>A0ABW3SLI6_9BACT</name>
<evidence type="ECO:0000256" key="1">
    <source>
        <dbReference type="ARBA" id="ARBA00022490"/>
    </source>
</evidence>
<feature type="binding site" evidence="8">
    <location>
        <position position="69"/>
    </location>
    <ligand>
        <name>GTP</name>
        <dbReference type="ChEBI" id="CHEBI:37565"/>
    </ligand>
</feature>
<keyword evidence="3 8" id="KW-0479">Metal-binding</keyword>
<comment type="subcellular location">
    <subcellularLocation>
        <location evidence="8">Cytoplasm</location>
    </subcellularLocation>
</comment>
<comment type="caution">
    <text evidence="8">Lacks conserved residue(s) required for the propagation of feature annotation.</text>
</comment>
<comment type="domain">
    <text evidence="8">The N-terminal domain determines nucleotide recognition and specific binding, while the C-terminal domain determines the specific binding to the target protein.</text>
</comment>
<dbReference type="InterPro" id="IPR029044">
    <property type="entry name" value="Nucleotide-diphossugar_trans"/>
</dbReference>
<keyword evidence="5 8" id="KW-0460">Magnesium</keyword>
<dbReference type="RefSeq" id="WP_377523885.1">
    <property type="nucleotide sequence ID" value="NZ_JBHTLD010000034.1"/>
</dbReference>
<evidence type="ECO:0000256" key="2">
    <source>
        <dbReference type="ARBA" id="ARBA00022679"/>
    </source>
</evidence>
<reference evidence="11" key="1">
    <citation type="journal article" date="2019" name="Int. J. Syst. Evol. Microbiol.">
        <title>The Global Catalogue of Microorganisms (GCM) 10K type strain sequencing project: providing services to taxonomists for standard genome sequencing and annotation.</title>
        <authorList>
            <consortium name="The Broad Institute Genomics Platform"/>
            <consortium name="The Broad Institute Genome Sequencing Center for Infectious Disease"/>
            <person name="Wu L."/>
            <person name="Ma J."/>
        </authorList>
    </citation>
    <scope>NUCLEOTIDE SEQUENCE [LARGE SCALE GENOMIC DNA]</scope>
    <source>
        <strain evidence="11">JCM 31319</strain>
    </source>
</reference>
<gene>
    <name evidence="8" type="primary">mobA</name>
    <name evidence="10" type="ORF">ACFQ2O_05890</name>
</gene>
<evidence type="ECO:0000256" key="4">
    <source>
        <dbReference type="ARBA" id="ARBA00022741"/>
    </source>
</evidence>
<keyword evidence="10" id="KW-0548">Nucleotidyltransferase</keyword>
<organism evidence="10 11">
    <name type="scientific">Pontibacter rugosus</name>
    <dbReference type="NCBI Taxonomy" id="1745966"/>
    <lineage>
        <taxon>Bacteria</taxon>
        <taxon>Pseudomonadati</taxon>
        <taxon>Bacteroidota</taxon>
        <taxon>Cytophagia</taxon>
        <taxon>Cytophagales</taxon>
        <taxon>Hymenobacteraceae</taxon>
        <taxon>Pontibacter</taxon>
    </lineage>
</organism>
<evidence type="ECO:0000256" key="3">
    <source>
        <dbReference type="ARBA" id="ARBA00022723"/>
    </source>
</evidence>
<keyword evidence="1 8" id="KW-0963">Cytoplasm</keyword>
<feature type="binding site" evidence="8">
    <location>
        <position position="98"/>
    </location>
    <ligand>
        <name>GTP</name>
        <dbReference type="ChEBI" id="CHEBI:37565"/>
    </ligand>
</feature>
<dbReference type="Gene3D" id="3.90.550.10">
    <property type="entry name" value="Spore Coat Polysaccharide Biosynthesis Protein SpsA, Chain A"/>
    <property type="match status" value="1"/>
</dbReference>
<evidence type="ECO:0000256" key="8">
    <source>
        <dbReference type="HAMAP-Rule" id="MF_00316"/>
    </source>
</evidence>
<keyword evidence="2 8" id="KW-0808">Transferase</keyword>
<dbReference type="HAMAP" id="MF_00316">
    <property type="entry name" value="MobA"/>
    <property type="match status" value="1"/>
</dbReference>
<dbReference type="Proteomes" id="UP001597094">
    <property type="component" value="Unassembled WGS sequence"/>
</dbReference>
<keyword evidence="7 8" id="KW-0501">Molybdenum cofactor biosynthesis</keyword>
<proteinExistence type="inferred from homology"/>
<dbReference type="Pfam" id="PF12804">
    <property type="entry name" value="NTP_transf_3"/>
    <property type="match status" value="1"/>
</dbReference>
<dbReference type="SUPFAM" id="SSF53448">
    <property type="entry name" value="Nucleotide-diphospho-sugar transferases"/>
    <property type="match status" value="1"/>
</dbReference>
<feature type="binding site" evidence="8">
    <location>
        <begin position="12"/>
        <end position="14"/>
    </location>
    <ligand>
        <name>GTP</name>
        <dbReference type="ChEBI" id="CHEBI:37565"/>
    </ligand>
</feature>
<dbReference type="CDD" id="cd02503">
    <property type="entry name" value="MobA"/>
    <property type="match status" value="1"/>
</dbReference>
<dbReference type="EC" id="2.7.7.77" evidence="8"/>
<dbReference type="GO" id="GO:0016779">
    <property type="term" value="F:nucleotidyltransferase activity"/>
    <property type="evidence" value="ECO:0007669"/>
    <property type="project" value="UniProtKB-KW"/>
</dbReference>
<protein>
    <recommendedName>
        <fullName evidence="8">Probable molybdenum cofactor guanylyltransferase</fullName>
        <shortName evidence="8">MoCo guanylyltransferase</shortName>
        <ecNumber evidence="8">2.7.7.77</ecNumber>
    </recommendedName>
    <alternativeName>
        <fullName evidence="8">GTP:molybdopterin guanylyltransferase</fullName>
    </alternativeName>
    <alternativeName>
        <fullName evidence="8">Mo-MPT guanylyltransferase</fullName>
    </alternativeName>
    <alternativeName>
        <fullName evidence="8">Molybdopterin guanylyltransferase</fullName>
    </alternativeName>
    <alternativeName>
        <fullName evidence="8">Molybdopterin-guanine dinucleotide synthase</fullName>
        <shortName evidence="8">MGD synthase</shortName>
    </alternativeName>
</protein>